<sequence>MIGTTKTQDTKFKAKPLNIIELQGMIPQFKKEDIEKQNTINQQIIDRTRERSECRDESDKSAIDTDIALLQSRSKKIAEQLKRYDAVEIAIKNKQFGHCNECAEPIDILRLNLEPTTTTCMTCKSHRAYRDRVQFAHH</sequence>
<dbReference type="Gene3D" id="1.20.120.910">
    <property type="entry name" value="DksA, coiled-coil domain"/>
    <property type="match status" value="1"/>
</dbReference>
<keyword evidence="2" id="KW-0863">Zinc-finger</keyword>
<evidence type="ECO:0000256" key="2">
    <source>
        <dbReference type="ARBA" id="ARBA00022771"/>
    </source>
</evidence>
<dbReference type="Pfam" id="PF01258">
    <property type="entry name" value="zf-dskA_traR"/>
    <property type="match status" value="1"/>
</dbReference>
<dbReference type="EMBL" id="CP017904">
    <property type="protein sequence ID" value="ARP21799.1"/>
    <property type="molecule type" value="Genomic_DNA"/>
</dbReference>
<proteinExistence type="predicted"/>
<dbReference type="AlphaFoldDB" id="A0A1W6U1G8"/>
<evidence type="ECO:0000256" key="4">
    <source>
        <dbReference type="PROSITE-ProRule" id="PRU00510"/>
    </source>
</evidence>
<evidence type="ECO:0000259" key="5">
    <source>
        <dbReference type="Pfam" id="PF01258"/>
    </source>
</evidence>
<feature type="domain" description="Zinc finger DksA/TraR C4-type" evidence="5">
    <location>
        <begin position="95"/>
        <end position="124"/>
    </location>
</feature>
<dbReference type="PROSITE" id="PS01102">
    <property type="entry name" value="ZF_DKSA_1"/>
    <property type="match status" value="1"/>
</dbReference>
<keyword evidence="3" id="KW-0862">Zinc</keyword>
<evidence type="ECO:0000313" key="6">
    <source>
        <dbReference type="EMBL" id="ARP21799.1"/>
    </source>
</evidence>
<evidence type="ECO:0000256" key="3">
    <source>
        <dbReference type="ARBA" id="ARBA00022833"/>
    </source>
</evidence>
<reference evidence="6" key="1">
    <citation type="submission" date="2016-10" db="EMBL/GenBank/DDBJ databases">
        <title>The High Quality Genome of Vibrio alginolyticus K01M1.</title>
        <authorList>
            <person name="Wendling C."/>
            <person name="Chibani C.M."/>
            <person name="Hertel R."/>
            <person name="Sproer C."/>
            <person name="Bunk B."/>
            <person name="Overmann J."/>
            <person name="Roth O."/>
            <person name="Liesegang H."/>
        </authorList>
    </citation>
    <scope>NUCLEOTIDE SEQUENCE</scope>
    <source>
        <strain evidence="6">K05K4</strain>
        <plasmid evidence="6">pL289</plasmid>
    </source>
</reference>
<dbReference type="InterPro" id="IPR000962">
    <property type="entry name" value="Znf_DskA_TraR"/>
</dbReference>
<dbReference type="InterPro" id="IPR020458">
    <property type="entry name" value="Znf_DskA_TraR_CS"/>
</dbReference>
<protein>
    <submittedName>
        <fullName evidence="6">RNA polymerase-binding transcription factor</fullName>
    </submittedName>
</protein>
<keyword evidence="6" id="KW-0614">Plasmid</keyword>
<feature type="zinc finger region" description="dksA C4-type" evidence="4">
    <location>
        <begin position="99"/>
        <end position="123"/>
    </location>
</feature>
<dbReference type="RefSeq" id="WP_086048415.1">
    <property type="nucleotide sequence ID" value="NZ_CP017893.1"/>
</dbReference>
<evidence type="ECO:0000256" key="1">
    <source>
        <dbReference type="ARBA" id="ARBA00022723"/>
    </source>
</evidence>
<name>A0A1W6U1G8_VIBAL</name>
<geneLocation type="plasmid" evidence="6">
    <name>pL289</name>
</geneLocation>
<accession>A0A1W6U1G8</accession>
<gene>
    <name evidence="6" type="ORF">K05K4_50970</name>
</gene>
<keyword evidence="1" id="KW-0479">Metal-binding</keyword>
<dbReference type="SUPFAM" id="SSF57716">
    <property type="entry name" value="Glucocorticoid receptor-like (DNA-binding domain)"/>
    <property type="match status" value="1"/>
</dbReference>
<dbReference type="GO" id="GO:0008270">
    <property type="term" value="F:zinc ion binding"/>
    <property type="evidence" value="ECO:0007669"/>
    <property type="project" value="UniProtKB-KW"/>
</dbReference>
<organism evidence="6">
    <name type="scientific">Vibrio alginolyticus</name>
    <dbReference type="NCBI Taxonomy" id="663"/>
    <lineage>
        <taxon>Bacteria</taxon>
        <taxon>Pseudomonadati</taxon>
        <taxon>Pseudomonadota</taxon>
        <taxon>Gammaproteobacteria</taxon>
        <taxon>Vibrionales</taxon>
        <taxon>Vibrionaceae</taxon>
        <taxon>Vibrio</taxon>
    </lineage>
</organism>
<dbReference type="PROSITE" id="PS51128">
    <property type="entry name" value="ZF_DKSA_2"/>
    <property type="match status" value="1"/>
</dbReference>